<name>A0A645ACJ6_9ZZZZ</name>
<comment type="caution">
    <text evidence="4">The sequence shown here is derived from an EMBL/GenBank/DDBJ whole genome shotgun (WGS) entry which is preliminary data.</text>
</comment>
<dbReference type="InterPro" id="IPR027417">
    <property type="entry name" value="P-loop_NTPase"/>
</dbReference>
<dbReference type="Gene3D" id="3.40.50.300">
    <property type="entry name" value="P-loop containing nucleotide triphosphate hydrolases"/>
    <property type="match status" value="1"/>
</dbReference>
<dbReference type="InterPro" id="IPR006083">
    <property type="entry name" value="PRK/URK"/>
</dbReference>
<accession>A0A645ACJ6</accession>
<evidence type="ECO:0000256" key="1">
    <source>
        <dbReference type="ARBA" id="ARBA00022741"/>
    </source>
</evidence>
<evidence type="ECO:0000256" key="2">
    <source>
        <dbReference type="ARBA" id="ARBA00022840"/>
    </source>
</evidence>
<evidence type="ECO:0000259" key="3">
    <source>
        <dbReference type="PROSITE" id="PS51161"/>
    </source>
</evidence>
<keyword evidence="1" id="KW-0547">Nucleotide-binding</keyword>
<dbReference type="SUPFAM" id="SSF52540">
    <property type="entry name" value="P-loop containing nucleoside triphosphate hydrolases"/>
    <property type="match status" value="1"/>
</dbReference>
<dbReference type="AlphaFoldDB" id="A0A645ACJ6"/>
<dbReference type="PROSITE" id="PS51161">
    <property type="entry name" value="ATP_CONE"/>
    <property type="match status" value="1"/>
</dbReference>
<dbReference type="GO" id="GO:0004849">
    <property type="term" value="F:uridine kinase activity"/>
    <property type="evidence" value="ECO:0007669"/>
    <property type="project" value="UniProtKB-EC"/>
</dbReference>
<dbReference type="EC" id="2.7.1.48" evidence="4"/>
<dbReference type="PANTHER" id="PTHR10285">
    <property type="entry name" value="URIDINE KINASE"/>
    <property type="match status" value="1"/>
</dbReference>
<reference evidence="4" key="1">
    <citation type="submission" date="2019-08" db="EMBL/GenBank/DDBJ databases">
        <authorList>
            <person name="Kucharzyk K."/>
            <person name="Murdoch R.W."/>
            <person name="Higgins S."/>
            <person name="Loffler F."/>
        </authorList>
    </citation>
    <scope>NUCLEOTIDE SEQUENCE</scope>
</reference>
<protein>
    <submittedName>
        <fullName evidence="4">Uridine kinase</fullName>
        <ecNumber evidence="4">2.7.1.48</ecNumber>
    </submittedName>
</protein>
<dbReference type="EMBL" id="VSSQ01012156">
    <property type="protein sequence ID" value="MPM48573.1"/>
    <property type="molecule type" value="Genomic_DNA"/>
</dbReference>
<proteinExistence type="predicted"/>
<sequence>MNKITQVIKRTGAIVPFNPERITNAIYRAAVEVGGRDKVTAETLSRKVVEILENNTPDNGRPPHIEEIQDVVEKVLIENGHAKVAKAFILYRDERARHRKQLEAQRTQPSENIPWAKIWHVLDWSAAHNVHTVSELNTRLDAGEFPQIITESEAAYNVDVESAVSAILSRKEALKMVIITGPSSSGKTTTTIKVGQLLKTVGLKLVTLSVDNYFFDLEMHPKDEFGDYDFETPHALDLPLINQHLVKLIAGEEITVPFYDFRTGRRDPSRNTQMKLAENELILIDSLHGLFPAMTADIPNEQKFKLYLEPLLQTKGDDGEYVRWTDIRLIRRMLRDAAHRAYDPRQTLEHWHYVRSSEMRNILPYIHSTDAIVNSAMPYELPIYAQKMLGNFIQWTDQYKNNPLRQDAFERAERVAHLLASVHPIGDESFIPTDSVIREFIGGSSLQY</sequence>
<dbReference type="Pfam" id="PF00485">
    <property type="entry name" value="PRK"/>
    <property type="match status" value="1"/>
</dbReference>
<feature type="domain" description="ATP-cone" evidence="3">
    <location>
        <begin position="5"/>
        <end position="99"/>
    </location>
</feature>
<dbReference type="GO" id="GO:0005524">
    <property type="term" value="F:ATP binding"/>
    <property type="evidence" value="ECO:0007669"/>
    <property type="project" value="UniProtKB-KW"/>
</dbReference>
<keyword evidence="2" id="KW-0067">ATP-binding</keyword>
<gene>
    <name evidence="4" type="primary">udk_38</name>
    <name evidence="4" type="ORF">SDC9_95298</name>
</gene>
<dbReference type="CDD" id="cd02028">
    <property type="entry name" value="UMPK_like"/>
    <property type="match status" value="1"/>
</dbReference>
<organism evidence="4">
    <name type="scientific">bioreactor metagenome</name>
    <dbReference type="NCBI Taxonomy" id="1076179"/>
    <lineage>
        <taxon>unclassified sequences</taxon>
        <taxon>metagenomes</taxon>
        <taxon>ecological metagenomes</taxon>
    </lineage>
</organism>
<dbReference type="InterPro" id="IPR005144">
    <property type="entry name" value="ATP-cone_dom"/>
</dbReference>
<evidence type="ECO:0000313" key="4">
    <source>
        <dbReference type="EMBL" id="MPM48573.1"/>
    </source>
</evidence>
<dbReference type="Pfam" id="PF03477">
    <property type="entry name" value="ATP-cone"/>
    <property type="match status" value="1"/>
</dbReference>
<keyword evidence="4" id="KW-0418">Kinase</keyword>
<keyword evidence="4" id="KW-0808">Transferase</keyword>